<feature type="region of interest" description="Disordered" evidence="8">
    <location>
        <begin position="342"/>
        <end position="383"/>
    </location>
</feature>
<dbReference type="PRINTS" id="PR00792">
    <property type="entry name" value="PEPSIN"/>
</dbReference>
<evidence type="ECO:0000259" key="10">
    <source>
        <dbReference type="PROSITE" id="PS51767"/>
    </source>
</evidence>
<dbReference type="GO" id="GO:0004190">
    <property type="term" value="F:aspartic-type endopeptidase activity"/>
    <property type="evidence" value="ECO:0007669"/>
    <property type="project" value="UniProtKB-KW"/>
</dbReference>
<evidence type="ECO:0000256" key="3">
    <source>
        <dbReference type="ARBA" id="ARBA00022750"/>
    </source>
</evidence>
<dbReference type="InterPro" id="IPR001969">
    <property type="entry name" value="Aspartic_peptidase_AS"/>
</dbReference>
<keyword evidence="12" id="KW-1185">Reference proteome</keyword>
<dbReference type="PANTHER" id="PTHR47966">
    <property type="entry name" value="BETA-SITE APP-CLEAVING ENZYME, ISOFORM A-RELATED"/>
    <property type="match status" value="1"/>
</dbReference>
<evidence type="ECO:0000256" key="8">
    <source>
        <dbReference type="SAM" id="MobiDB-lite"/>
    </source>
</evidence>
<feature type="active site" evidence="5">
    <location>
        <position position="110"/>
    </location>
</feature>
<keyword evidence="4 7" id="KW-0378">Hydrolase</keyword>
<dbReference type="EMBL" id="BPLF01000002">
    <property type="protein sequence ID" value="GIX62900.1"/>
    <property type="molecule type" value="Genomic_DNA"/>
</dbReference>
<dbReference type="SUPFAM" id="SSF50630">
    <property type="entry name" value="Acid proteases"/>
    <property type="match status" value="2"/>
</dbReference>
<keyword evidence="3 7" id="KW-0064">Aspartyl protease</keyword>
<sequence length="530" mass="59087">MNPSTAWVCVLCCLLAAAQALSLDERASRHHTYELRLQRSNEAQEDELIRAVFNGQLTENAVQLVGIDAVTSTSIALTATRGNRPWTTYYGEIIVGNVEDENDTFKVLFDTGSSELWVPDELCQSSACLSRKRLARAERWTAKYDEHGNYVPILVKYLTGEMRAIDGTANVNLMNGIEVKDASVGLATKIDIPILMDLPWDGIVGLGFTTEDQEARGSKAILEALQQNSMRYPHFRNQFAYYISKTGGSVTFGGYNNDYKRSPADEFQWAPVSPKGSYWALELLEVRIKESENRRTQMRKHRRNRQHVSAAGSMMGSFMRAGNTGDPNGNMKDDRAKIVANDGRDEANRNGVDVKDDSVDPSSKGALDPATSTAAEDSTDNPDDVVYRNHMDDMKVIIDTGTYLIYAPQVKGCAQGFMRSQTMQNLIASLSVDRCEDKRYLPTLAFTVEGAGGGRSGTVELHLSPDDYVLQFTDDDGQVQCTLGIVVDDQQEELQLNAWTFGEVFLRAYYTVFDYDQRQIGFTPSRQETH</sequence>
<evidence type="ECO:0000256" key="1">
    <source>
        <dbReference type="ARBA" id="ARBA00007447"/>
    </source>
</evidence>
<dbReference type="PROSITE" id="PS00141">
    <property type="entry name" value="ASP_PROTEASE"/>
    <property type="match status" value="1"/>
</dbReference>
<name>A0AAV4LSZ1_BABCB</name>
<feature type="active site" evidence="5">
    <location>
        <position position="399"/>
    </location>
</feature>
<dbReference type="GO" id="GO:0006508">
    <property type="term" value="P:proteolysis"/>
    <property type="evidence" value="ECO:0007669"/>
    <property type="project" value="UniProtKB-KW"/>
</dbReference>
<dbReference type="InterPro" id="IPR021109">
    <property type="entry name" value="Peptidase_aspartic_dom_sf"/>
</dbReference>
<proteinExistence type="inferred from homology"/>
<accession>A0AAV4LSZ1</accession>
<dbReference type="GeneID" id="94194381"/>
<reference evidence="11 12" key="1">
    <citation type="submission" date="2021-06" db="EMBL/GenBank/DDBJ databases">
        <title>Genome sequence of Babesia caballi.</title>
        <authorList>
            <person name="Yamagishi J."/>
            <person name="Kidaka T."/>
            <person name="Ochi A."/>
        </authorList>
    </citation>
    <scope>NUCLEOTIDE SEQUENCE [LARGE SCALE GENOMIC DNA]</scope>
    <source>
        <strain evidence="11">USDA-D6B2</strain>
    </source>
</reference>
<dbReference type="RefSeq" id="XP_067714969.1">
    <property type="nucleotide sequence ID" value="XM_067858868.1"/>
</dbReference>
<feature type="signal peptide" evidence="9">
    <location>
        <begin position="1"/>
        <end position="20"/>
    </location>
</feature>
<dbReference type="Pfam" id="PF00026">
    <property type="entry name" value="Asp"/>
    <property type="match status" value="2"/>
</dbReference>
<dbReference type="CDD" id="cd05471">
    <property type="entry name" value="pepsin_like"/>
    <property type="match status" value="1"/>
</dbReference>
<comment type="similarity">
    <text evidence="1 7">Belongs to the peptidase A1 family.</text>
</comment>
<dbReference type="PROSITE" id="PS51767">
    <property type="entry name" value="PEPTIDASE_A1"/>
    <property type="match status" value="1"/>
</dbReference>
<dbReference type="InterPro" id="IPR001461">
    <property type="entry name" value="Aspartic_peptidase_A1"/>
</dbReference>
<evidence type="ECO:0000256" key="4">
    <source>
        <dbReference type="ARBA" id="ARBA00022801"/>
    </source>
</evidence>
<dbReference type="AlphaFoldDB" id="A0AAV4LSZ1"/>
<evidence type="ECO:0000256" key="6">
    <source>
        <dbReference type="PIRSR" id="PIRSR601461-2"/>
    </source>
</evidence>
<feature type="compositionally biased region" description="Basic and acidic residues" evidence="8">
    <location>
        <begin position="342"/>
        <end position="358"/>
    </location>
</feature>
<feature type="chain" id="PRO_5043853706" evidence="9">
    <location>
        <begin position="21"/>
        <end position="530"/>
    </location>
</feature>
<protein>
    <submittedName>
        <fullName evidence="11">Aspartyl protease</fullName>
    </submittedName>
</protein>
<evidence type="ECO:0000256" key="2">
    <source>
        <dbReference type="ARBA" id="ARBA00022670"/>
    </source>
</evidence>
<dbReference type="Gene3D" id="2.40.70.10">
    <property type="entry name" value="Acid Proteases"/>
    <property type="match status" value="2"/>
</dbReference>
<dbReference type="InterPro" id="IPR034164">
    <property type="entry name" value="Pepsin-like_dom"/>
</dbReference>
<feature type="disulfide bond" evidence="6">
    <location>
        <begin position="123"/>
        <end position="128"/>
    </location>
</feature>
<dbReference type="PANTHER" id="PTHR47966:SF51">
    <property type="entry name" value="BETA-SITE APP-CLEAVING ENZYME, ISOFORM A-RELATED"/>
    <property type="match status" value="1"/>
</dbReference>
<keyword evidence="6" id="KW-1015">Disulfide bond</keyword>
<keyword evidence="9" id="KW-0732">Signal</keyword>
<comment type="caution">
    <text evidence="11">The sequence shown here is derived from an EMBL/GenBank/DDBJ whole genome shotgun (WGS) entry which is preliminary data.</text>
</comment>
<dbReference type="InterPro" id="IPR033121">
    <property type="entry name" value="PEPTIDASE_A1"/>
</dbReference>
<feature type="disulfide bond" evidence="6">
    <location>
        <begin position="435"/>
        <end position="481"/>
    </location>
</feature>
<evidence type="ECO:0000256" key="5">
    <source>
        <dbReference type="PIRSR" id="PIRSR601461-1"/>
    </source>
</evidence>
<gene>
    <name evidence="11" type="ORF">BcabD6B2_23350</name>
</gene>
<evidence type="ECO:0000313" key="12">
    <source>
        <dbReference type="Proteomes" id="UP001497744"/>
    </source>
</evidence>
<dbReference type="Proteomes" id="UP001497744">
    <property type="component" value="Unassembled WGS sequence"/>
</dbReference>
<evidence type="ECO:0000313" key="11">
    <source>
        <dbReference type="EMBL" id="GIX62900.1"/>
    </source>
</evidence>
<evidence type="ECO:0000256" key="7">
    <source>
        <dbReference type="RuleBase" id="RU000454"/>
    </source>
</evidence>
<organism evidence="11 12">
    <name type="scientific">Babesia caballi</name>
    <dbReference type="NCBI Taxonomy" id="5871"/>
    <lineage>
        <taxon>Eukaryota</taxon>
        <taxon>Sar</taxon>
        <taxon>Alveolata</taxon>
        <taxon>Apicomplexa</taxon>
        <taxon>Aconoidasida</taxon>
        <taxon>Piroplasmida</taxon>
        <taxon>Babesiidae</taxon>
        <taxon>Babesia</taxon>
    </lineage>
</organism>
<evidence type="ECO:0000256" key="9">
    <source>
        <dbReference type="SAM" id="SignalP"/>
    </source>
</evidence>
<feature type="domain" description="Peptidase A1" evidence="10">
    <location>
        <begin position="89"/>
        <end position="523"/>
    </location>
</feature>
<keyword evidence="2 7" id="KW-0645">Protease</keyword>